<feature type="region of interest" description="Disordered" evidence="2">
    <location>
        <begin position="254"/>
        <end position="306"/>
    </location>
</feature>
<dbReference type="Pfam" id="PF03732">
    <property type="entry name" value="Retrotrans_gag"/>
    <property type="match status" value="1"/>
</dbReference>
<reference evidence="4" key="1">
    <citation type="submission" date="2023-09" db="UniProtKB">
        <authorList>
            <consortium name="Ensembl"/>
        </authorList>
    </citation>
    <scope>IDENTIFICATION</scope>
</reference>
<keyword evidence="1" id="KW-0862">Zinc</keyword>
<dbReference type="GeneTree" id="ENSGT00950000183173"/>
<feature type="domain" description="CCHC-type" evidence="3">
    <location>
        <begin position="311"/>
        <end position="325"/>
    </location>
</feature>
<evidence type="ECO:0000259" key="3">
    <source>
        <dbReference type="PROSITE" id="PS50158"/>
    </source>
</evidence>
<proteinExistence type="predicted"/>
<accession>A0A3B4ZJD2</accession>
<dbReference type="InterPro" id="IPR032567">
    <property type="entry name" value="RTL1-rel"/>
</dbReference>
<evidence type="ECO:0000313" key="4">
    <source>
        <dbReference type="Ensembl" id="ENSSPAP00000001737.1"/>
    </source>
</evidence>
<dbReference type="Ensembl" id="ENSSPAT00000001769.1">
    <property type="protein sequence ID" value="ENSSPAP00000001737.1"/>
    <property type="gene ID" value="ENSSPAG00000001338.1"/>
</dbReference>
<dbReference type="SUPFAM" id="SSF57756">
    <property type="entry name" value="Retrovirus zinc finger-like domains"/>
    <property type="match status" value="1"/>
</dbReference>
<dbReference type="PANTHER" id="PTHR15503">
    <property type="entry name" value="LDOC1 RELATED"/>
    <property type="match status" value="1"/>
</dbReference>
<dbReference type="PANTHER" id="PTHR15503:SF36">
    <property type="entry name" value="RETROTRANSPOSON GAG-LIKE PROTEIN 5"/>
    <property type="match status" value="1"/>
</dbReference>
<dbReference type="GO" id="GO:0003676">
    <property type="term" value="F:nucleic acid binding"/>
    <property type="evidence" value="ECO:0007669"/>
    <property type="project" value="InterPro"/>
</dbReference>
<protein>
    <recommendedName>
        <fullName evidence="3">CCHC-type domain-containing protein</fullName>
    </recommendedName>
</protein>
<dbReference type="Gene3D" id="4.10.60.10">
    <property type="entry name" value="Zinc finger, CCHC-type"/>
    <property type="match status" value="1"/>
</dbReference>
<evidence type="ECO:0000256" key="1">
    <source>
        <dbReference type="PROSITE-ProRule" id="PRU00047"/>
    </source>
</evidence>
<name>A0A3B4ZJD2_9TELE</name>
<evidence type="ECO:0000256" key="2">
    <source>
        <dbReference type="SAM" id="MobiDB-lite"/>
    </source>
</evidence>
<sequence length="335" mass="36910">MNSAGNEVDAEAAAPELTIPQAIVNQVGQHESLIRSLIESNNALLKQVSLLTSKFSQLSPQAAQPVGTADSSPPSVTAVNPVISQSTREPNVPVPERFSGDGGSCQAFLTQVSLVFDLQPLSYSTDRAKIAFLVSLLTGAAREWGTAVWDRQEAICNSYTAFKDEMKKIFDHPIQGRDASHRLLNIRQGNRSVAEFSVEFRALAAGSGWNDESLQVAFYAALHDSIKDELATWDETTSLDETIALATRIDTRIRERRRERSQRTDPPRLRPVPSQVVSPSPPHSSDPEPMQLGRTQLSAKERKHRRDTNACMYCGKPGHFLAACPLRQEKETAHQ</sequence>
<dbReference type="PROSITE" id="PS50158">
    <property type="entry name" value="ZF_CCHC"/>
    <property type="match status" value="1"/>
</dbReference>
<keyword evidence="1" id="KW-0863">Zinc-finger</keyword>
<dbReference type="AlphaFoldDB" id="A0A3B4ZJD2"/>
<dbReference type="GO" id="GO:0008270">
    <property type="term" value="F:zinc ion binding"/>
    <property type="evidence" value="ECO:0007669"/>
    <property type="project" value="UniProtKB-KW"/>
</dbReference>
<dbReference type="STRING" id="144197.ENSSPAP00000001737"/>
<keyword evidence="1" id="KW-0479">Metal-binding</keyword>
<organism evidence="4">
    <name type="scientific">Stegastes partitus</name>
    <name type="common">bicolor damselfish</name>
    <dbReference type="NCBI Taxonomy" id="144197"/>
    <lineage>
        <taxon>Eukaryota</taxon>
        <taxon>Metazoa</taxon>
        <taxon>Chordata</taxon>
        <taxon>Craniata</taxon>
        <taxon>Vertebrata</taxon>
        <taxon>Euteleostomi</taxon>
        <taxon>Actinopterygii</taxon>
        <taxon>Neopterygii</taxon>
        <taxon>Teleostei</taxon>
        <taxon>Neoteleostei</taxon>
        <taxon>Acanthomorphata</taxon>
        <taxon>Ovalentaria</taxon>
        <taxon>Pomacentridae</taxon>
        <taxon>Stegastes</taxon>
    </lineage>
</organism>
<dbReference type="InterPro" id="IPR036875">
    <property type="entry name" value="Znf_CCHC_sf"/>
</dbReference>
<dbReference type="InterPro" id="IPR001878">
    <property type="entry name" value="Znf_CCHC"/>
</dbReference>
<feature type="compositionally biased region" description="Basic and acidic residues" evidence="2">
    <location>
        <begin position="254"/>
        <end position="268"/>
    </location>
</feature>
<dbReference type="InterPro" id="IPR005162">
    <property type="entry name" value="Retrotrans_gag_dom"/>
</dbReference>